<sequence length="71" mass="8177">MWKSVVGHDVNVKVAAEGDDWETDPDFENDVSEQEQRWGAKSIEGSGRKEHIRWRYFFLSGSYQVLVGVAF</sequence>
<evidence type="ECO:0000313" key="2">
    <source>
        <dbReference type="Ensembl" id="ENSXMAP00000027957.1"/>
    </source>
</evidence>
<dbReference type="InParanoid" id="A0A3B5QAN6"/>
<proteinExistence type="predicted"/>
<reference evidence="2" key="3">
    <citation type="submission" date="2025-08" db="UniProtKB">
        <authorList>
            <consortium name="Ensembl"/>
        </authorList>
    </citation>
    <scope>IDENTIFICATION</scope>
    <source>
        <strain evidence="2">JP 163 A</strain>
    </source>
</reference>
<name>A0A3B5QAN6_XIPMA</name>
<reference evidence="3" key="2">
    <citation type="journal article" date="2013" name="Nat. Genet.">
        <title>The genome of the platyfish, Xiphophorus maculatus, provides insights into evolutionary adaptation and several complex traits.</title>
        <authorList>
            <person name="Schartl M."/>
            <person name="Walter R.B."/>
            <person name="Shen Y."/>
            <person name="Garcia T."/>
            <person name="Catchen J."/>
            <person name="Amores A."/>
            <person name="Braasch I."/>
            <person name="Chalopin D."/>
            <person name="Volff J.N."/>
            <person name="Lesch K.P."/>
            <person name="Bisazza A."/>
            <person name="Minx P."/>
            <person name="Hillier L."/>
            <person name="Wilson R.K."/>
            <person name="Fuerstenberg S."/>
            <person name="Boore J."/>
            <person name="Searle S."/>
            <person name="Postlethwait J.H."/>
            <person name="Warren W.C."/>
        </authorList>
    </citation>
    <scope>NUCLEOTIDE SEQUENCE [LARGE SCALE GENOMIC DNA]</scope>
    <source>
        <strain evidence="3">JP 163 A</strain>
    </source>
</reference>
<evidence type="ECO:0008006" key="4">
    <source>
        <dbReference type="Google" id="ProtNLM"/>
    </source>
</evidence>
<evidence type="ECO:0000313" key="3">
    <source>
        <dbReference type="Proteomes" id="UP000002852"/>
    </source>
</evidence>
<protein>
    <recommendedName>
        <fullName evidence="4">Hematopoietic cell-specific Lyn substrate 1</fullName>
    </recommendedName>
</protein>
<dbReference type="GeneTree" id="ENSGT00940000178303"/>
<accession>A0A3B5QAN6</accession>
<reference evidence="2" key="4">
    <citation type="submission" date="2025-09" db="UniProtKB">
        <authorList>
            <consortium name="Ensembl"/>
        </authorList>
    </citation>
    <scope>IDENTIFICATION</scope>
    <source>
        <strain evidence="2">JP 163 A</strain>
    </source>
</reference>
<dbReference type="AlphaFoldDB" id="A0A3B5QAN6"/>
<dbReference type="STRING" id="8083.ENSXMAP00000027957"/>
<keyword evidence="3" id="KW-1185">Reference proteome</keyword>
<evidence type="ECO:0000256" key="1">
    <source>
        <dbReference type="SAM" id="MobiDB-lite"/>
    </source>
</evidence>
<organism evidence="2 3">
    <name type="scientific">Xiphophorus maculatus</name>
    <name type="common">Southern platyfish</name>
    <name type="synonym">Platypoecilus maculatus</name>
    <dbReference type="NCBI Taxonomy" id="8083"/>
    <lineage>
        <taxon>Eukaryota</taxon>
        <taxon>Metazoa</taxon>
        <taxon>Chordata</taxon>
        <taxon>Craniata</taxon>
        <taxon>Vertebrata</taxon>
        <taxon>Euteleostomi</taxon>
        <taxon>Actinopterygii</taxon>
        <taxon>Neopterygii</taxon>
        <taxon>Teleostei</taxon>
        <taxon>Neoteleostei</taxon>
        <taxon>Acanthomorphata</taxon>
        <taxon>Ovalentaria</taxon>
        <taxon>Atherinomorphae</taxon>
        <taxon>Cyprinodontiformes</taxon>
        <taxon>Poeciliidae</taxon>
        <taxon>Poeciliinae</taxon>
        <taxon>Xiphophorus</taxon>
    </lineage>
</organism>
<dbReference type="OMA" id="HISIVRI"/>
<feature type="region of interest" description="Disordered" evidence="1">
    <location>
        <begin position="20"/>
        <end position="42"/>
    </location>
</feature>
<reference evidence="3" key="1">
    <citation type="submission" date="2012-01" db="EMBL/GenBank/DDBJ databases">
        <authorList>
            <person name="Walter R."/>
            <person name="Schartl M."/>
            <person name="Warren W."/>
        </authorList>
    </citation>
    <scope>NUCLEOTIDE SEQUENCE [LARGE SCALE GENOMIC DNA]</scope>
    <source>
        <strain evidence="3">JP 163 A</strain>
    </source>
</reference>
<feature type="compositionally biased region" description="Acidic residues" evidence="1">
    <location>
        <begin position="20"/>
        <end position="33"/>
    </location>
</feature>
<dbReference type="Ensembl" id="ENSXMAT00000040993.1">
    <property type="protein sequence ID" value="ENSXMAP00000027957.1"/>
    <property type="gene ID" value="ENSXMAG00000022166.1"/>
</dbReference>
<dbReference type="Proteomes" id="UP000002852">
    <property type="component" value="Unassembled WGS sequence"/>
</dbReference>